<dbReference type="OrthoDB" id="9809766at2"/>
<dbReference type="SUPFAM" id="SSF55874">
    <property type="entry name" value="ATPase domain of HSP90 chaperone/DNA topoisomerase II/histidine kinase"/>
    <property type="match status" value="1"/>
</dbReference>
<dbReference type="InterPro" id="IPR004358">
    <property type="entry name" value="Sig_transdc_His_kin-like_C"/>
</dbReference>
<proteinExistence type="predicted"/>
<evidence type="ECO:0000256" key="12">
    <source>
        <dbReference type="ARBA" id="ARBA00023136"/>
    </source>
</evidence>
<dbReference type="EC" id="2.7.13.3" evidence="3"/>
<dbReference type="CDD" id="cd00082">
    <property type="entry name" value="HisKA"/>
    <property type="match status" value="1"/>
</dbReference>
<dbReference type="SMART" id="SM00388">
    <property type="entry name" value="HisKA"/>
    <property type="match status" value="1"/>
</dbReference>
<evidence type="ECO:0000256" key="2">
    <source>
        <dbReference type="ARBA" id="ARBA00004141"/>
    </source>
</evidence>
<dbReference type="SUPFAM" id="SSF47384">
    <property type="entry name" value="Homodimeric domain of signal transducing histidine kinase"/>
    <property type="match status" value="1"/>
</dbReference>
<dbReference type="SMART" id="SM00387">
    <property type="entry name" value="HATPase_c"/>
    <property type="match status" value="1"/>
</dbReference>
<protein>
    <recommendedName>
        <fullName evidence="3">histidine kinase</fullName>
        <ecNumber evidence="3">2.7.13.3</ecNumber>
    </recommendedName>
</protein>
<evidence type="ECO:0000256" key="3">
    <source>
        <dbReference type="ARBA" id="ARBA00012438"/>
    </source>
</evidence>
<dbReference type="AlphaFoldDB" id="A0A031MGB0"/>
<dbReference type="InterPro" id="IPR050428">
    <property type="entry name" value="TCS_sensor_his_kinase"/>
</dbReference>
<comment type="subcellular location">
    <subcellularLocation>
        <location evidence="2">Membrane</location>
        <topology evidence="2">Multi-pass membrane protein</topology>
    </subcellularLocation>
</comment>
<evidence type="ECO:0000313" key="17">
    <source>
        <dbReference type="Proteomes" id="UP000186599"/>
    </source>
</evidence>
<evidence type="ECO:0000256" key="11">
    <source>
        <dbReference type="ARBA" id="ARBA00023012"/>
    </source>
</evidence>
<dbReference type="STRING" id="653930.SAMN05216589_0784"/>
<keyword evidence="4" id="KW-0597">Phosphoprotein</keyword>
<evidence type="ECO:0000256" key="6">
    <source>
        <dbReference type="ARBA" id="ARBA00022692"/>
    </source>
</evidence>
<dbReference type="GO" id="GO:0005524">
    <property type="term" value="F:ATP binding"/>
    <property type="evidence" value="ECO:0007669"/>
    <property type="project" value="UniProtKB-KW"/>
</dbReference>
<dbReference type="PRINTS" id="PR00344">
    <property type="entry name" value="BCTRLSENSOR"/>
</dbReference>
<keyword evidence="8 16" id="KW-0418">Kinase</keyword>
<dbReference type="Proteomes" id="UP000186904">
    <property type="component" value="Unassembled WGS sequence"/>
</dbReference>
<dbReference type="PROSITE" id="PS50109">
    <property type="entry name" value="HIS_KIN"/>
    <property type="match status" value="1"/>
</dbReference>
<dbReference type="Gene3D" id="1.10.287.130">
    <property type="match status" value="1"/>
</dbReference>
<dbReference type="Pfam" id="PF02518">
    <property type="entry name" value="HATPase_c"/>
    <property type="match status" value="1"/>
</dbReference>
<evidence type="ECO:0000313" key="16">
    <source>
        <dbReference type="EMBL" id="SFL71117.1"/>
    </source>
</evidence>
<dbReference type="InterPro" id="IPR005467">
    <property type="entry name" value="His_kinase_dom"/>
</dbReference>
<dbReference type="GO" id="GO:0000155">
    <property type="term" value="F:phosphorelay sensor kinase activity"/>
    <property type="evidence" value="ECO:0007669"/>
    <property type="project" value="InterPro"/>
</dbReference>
<evidence type="ECO:0000256" key="10">
    <source>
        <dbReference type="ARBA" id="ARBA00022989"/>
    </source>
</evidence>
<keyword evidence="12 13" id="KW-0472">Membrane</keyword>
<dbReference type="InterPro" id="IPR036097">
    <property type="entry name" value="HisK_dim/P_sf"/>
</dbReference>
<reference evidence="17 18" key="1">
    <citation type="submission" date="2016-10" db="EMBL/GenBank/DDBJ databases">
        <authorList>
            <person name="de Groot N.N."/>
        </authorList>
    </citation>
    <scope>NUCLEOTIDE SEQUENCE [LARGE SCALE GENOMIC DNA]</scope>
    <source>
        <strain evidence="16 17">CGMCC 1.9095</strain>
        <strain evidence="15 18">DSM 22558</strain>
    </source>
</reference>
<dbReference type="InterPro" id="IPR003594">
    <property type="entry name" value="HATPase_dom"/>
</dbReference>
<evidence type="ECO:0000256" key="9">
    <source>
        <dbReference type="ARBA" id="ARBA00022840"/>
    </source>
</evidence>
<feature type="domain" description="Histidine kinase" evidence="14">
    <location>
        <begin position="231"/>
        <end position="450"/>
    </location>
</feature>
<evidence type="ECO:0000256" key="13">
    <source>
        <dbReference type="SAM" id="Phobius"/>
    </source>
</evidence>
<keyword evidence="7" id="KW-0547">Nucleotide-binding</keyword>
<dbReference type="GO" id="GO:0005886">
    <property type="term" value="C:plasma membrane"/>
    <property type="evidence" value="ECO:0007669"/>
    <property type="project" value="TreeGrafter"/>
</dbReference>
<dbReference type="PANTHER" id="PTHR45436:SF14">
    <property type="entry name" value="SENSOR PROTEIN QSEC"/>
    <property type="match status" value="1"/>
</dbReference>
<evidence type="ECO:0000256" key="5">
    <source>
        <dbReference type="ARBA" id="ARBA00022679"/>
    </source>
</evidence>
<name>A0A031MGB0_9GAMM</name>
<dbReference type="Gene3D" id="3.30.565.10">
    <property type="entry name" value="Histidine kinase-like ATPase, C-terminal domain"/>
    <property type="match status" value="1"/>
</dbReference>
<accession>A0A031MGB0</accession>
<keyword evidence="9" id="KW-0067">ATP-binding</keyword>
<dbReference type="Proteomes" id="UP000186599">
    <property type="component" value="Unassembled WGS sequence"/>
</dbReference>
<evidence type="ECO:0000313" key="18">
    <source>
        <dbReference type="Proteomes" id="UP000186904"/>
    </source>
</evidence>
<organism evidence="16 17">
    <name type="scientific">Halopseudomonas bauzanensis</name>
    <dbReference type="NCBI Taxonomy" id="653930"/>
    <lineage>
        <taxon>Bacteria</taxon>
        <taxon>Pseudomonadati</taxon>
        <taxon>Pseudomonadota</taxon>
        <taxon>Gammaproteobacteria</taxon>
        <taxon>Pseudomonadales</taxon>
        <taxon>Pseudomonadaceae</taxon>
        <taxon>Halopseudomonas</taxon>
    </lineage>
</organism>
<evidence type="ECO:0000313" key="15">
    <source>
        <dbReference type="EMBL" id="SER51618.1"/>
    </source>
</evidence>
<keyword evidence="17" id="KW-1185">Reference proteome</keyword>
<evidence type="ECO:0000256" key="7">
    <source>
        <dbReference type="ARBA" id="ARBA00022741"/>
    </source>
</evidence>
<evidence type="ECO:0000259" key="14">
    <source>
        <dbReference type="PROSITE" id="PS50109"/>
    </source>
</evidence>
<feature type="transmembrane region" description="Helical" evidence="13">
    <location>
        <begin position="147"/>
        <end position="169"/>
    </location>
</feature>
<comment type="catalytic activity">
    <reaction evidence="1">
        <text>ATP + protein L-histidine = ADP + protein N-phospho-L-histidine.</text>
        <dbReference type="EC" id="2.7.13.3"/>
    </reaction>
</comment>
<evidence type="ECO:0000256" key="8">
    <source>
        <dbReference type="ARBA" id="ARBA00022777"/>
    </source>
</evidence>
<evidence type="ECO:0000256" key="1">
    <source>
        <dbReference type="ARBA" id="ARBA00000085"/>
    </source>
</evidence>
<keyword evidence="6 13" id="KW-0812">Transmembrane</keyword>
<keyword evidence="11" id="KW-0902">Two-component regulatory system</keyword>
<dbReference type="Pfam" id="PF00512">
    <property type="entry name" value="HisKA"/>
    <property type="match status" value="1"/>
</dbReference>
<keyword evidence="5" id="KW-0808">Transferase</keyword>
<dbReference type="EMBL" id="FOUA01000001">
    <property type="protein sequence ID" value="SFL71117.1"/>
    <property type="molecule type" value="Genomic_DNA"/>
</dbReference>
<gene>
    <name evidence="16" type="ORF">SAMN04487855_0841</name>
    <name evidence="15" type="ORF">SAMN05216589_0784</name>
</gene>
<evidence type="ECO:0000256" key="4">
    <source>
        <dbReference type="ARBA" id="ARBA00022553"/>
    </source>
</evidence>
<dbReference type="EMBL" id="FOGN01000001">
    <property type="protein sequence ID" value="SER51618.1"/>
    <property type="molecule type" value="Genomic_DNA"/>
</dbReference>
<dbReference type="InterPro" id="IPR003661">
    <property type="entry name" value="HisK_dim/P_dom"/>
</dbReference>
<feature type="transmembrane region" description="Helical" evidence="13">
    <location>
        <begin position="6"/>
        <end position="28"/>
    </location>
</feature>
<dbReference type="RefSeq" id="WP_036988559.1">
    <property type="nucleotide sequence ID" value="NZ_FOGN01000001.1"/>
</dbReference>
<keyword evidence="10 13" id="KW-1133">Transmembrane helix</keyword>
<dbReference type="PANTHER" id="PTHR45436">
    <property type="entry name" value="SENSOR HISTIDINE KINASE YKOH"/>
    <property type="match status" value="1"/>
</dbReference>
<sequence>MSLRLRLLLVIGISLSVLWSIMAGWLFLDMRRELQSVLDNRLQASAQMVAGLIEQMPRDVLNMEPSQPQIDIATLDGLACEVSIMRGQITSTLLRTQGGPVIADVEPGFGTYVRDGNVWRVYVLQQSGLRIAVADRMGVRSALLRDMALSVGLPFAFALIGSLILVWWATTQGLRPFDRVRAALAGRDPADLTPLPAIDAPADLQPLIDTVHELLQRVAAAIRRERRFTDDAAHELRTPLTAVRTHLQVARIALSRGNDTQLVQDSVACAEQGAVRLQETLDQLLLLARLDSNQPSPEAQSTSVADAARQALAELEPLELDAGSRVSLVEPPGGTEIAAVIPASLLTSALRNLLDNALRYSPQGSPVTVELHREPDLRVRIRVRDQGPGLAAEDIPEVAARFWRAQHDGAGSGLGLSIVQLIAEKHRGSFSISNHRDGGLVAELVLPAAGDITSVP</sequence>
<dbReference type="InterPro" id="IPR036890">
    <property type="entry name" value="HATPase_C_sf"/>
</dbReference>